<dbReference type="WBParaSite" id="PgR027_g034_t01">
    <property type="protein sequence ID" value="PgR027_g034_t01"/>
    <property type="gene ID" value="PgR027_g034"/>
</dbReference>
<feature type="transmembrane region" description="Helical" evidence="1">
    <location>
        <begin position="12"/>
        <end position="30"/>
    </location>
</feature>
<sequence>MGKMQERLLRPLLWLVSLFVVLCVLQFLSYDFNLACDVLIIRKQTCPVLPSTSPSTIIASFSFFFSHPPSLRPDMGTTVYFVLHYFIVYDVVLVNGVAVLPR</sequence>
<proteinExistence type="predicted"/>
<keyword evidence="1" id="KW-1133">Transmembrane helix</keyword>
<protein>
    <submittedName>
        <fullName evidence="3">Uncharacterized protein</fullName>
    </submittedName>
</protein>
<accession>A0A915B7N4</accession>
<evidence type="ECO:0000256" key="1">
    <source>
        <dbReference type="SAM" id="Phobius"/>
    </source>
</evidence>
<organism evidence="2 3">
    <name type="scientific">Parascaris univalens</name>
    <name type="common">Nematode worm</name>
    <dbReference type="NCBI Taxonomy" id="6257"/>
    <lineage>
        <taxon>Eukaryota</taxon>
        <taxon>Metazoa</taxon>
        <taxon>Ecdysozoa</taxon>
        <taxon>Nematoda</taxon>
        <taxon>Chromadorea</taxon>
        <taxon>Rhabditida</taxon>
        <taxon>Spirurina</taxon>
        <taxon>Ascaridomorpha</taxon>
        <taxon>Ascaridoidea</taxon>
        <taxon>Ascarididae</taxon>
        <taxon>Parascaris</taxon>
    </lineage>
</organism>
<keyword evidence="1" id="KW-0812">Transmembrane</keyword>
<evidence type="ECO:0000313" key="2">
    <source>
        <dbReference type="Proteomes" id="UP000887569"/>
    </source>
</evidence>
<dbReference type="Proteomes" id="UP000887569">
    <property type="component" value="Unplaced"/>
</dbReference>
<feature type="transmembrane region" description="Helical" evidence="1">
    <location>
        <begin position="79"/>
        <end position="100"/>
    </location>
</feature>
<keyword evidence="2" id="KW-1185">Reference proteome</keyword>
<name>A0A915B7N4_PARUN</name>
<keyword evidence="1" id="KW-0472">Membrane</keyword>
<dbReference type="AlphaFoldDB" id="A0A915B7N4"/>
<evidence type="ECO:0000313" key="3">
    <source>
        <dbReference type="WBParaSite" id="PgR027_g034_t01"/>
    </source>
</evidence>
<reference evidence="3" key="1">
    <citation type="submission" date="2022-11" db="UniProtKB">
        <authorList>
            <consortium name="WormBaseParasite"/>
        </authorList>
    </citation>
    <scope>IDENTIFICATION</scope>
</reference>